<organism evidence="2 3">
    <name type="scientific">Emiliania huxleyi (strain CCMP1516)</name>
    <dbReference type="NCBI Taxonomy" id="280463"/>
    <lineage>
        <taxon>Eukaryota</taxon>
        <taxon>Haptista</taxon>
        <taxon>Haptophyta</taxon>
        <taxon>Prymnesiophyceae</taxon>
        <taxon>Isochrysidales</taxon>
        <taxon>Noelaerhabdaceae</taxon>
        <taxon>Emiliania</taxon>
    </lineage>
</organism>
<accession>A0A0D3ICA2</accession>
<evidence type="ECO:0000313" key="2">
    <source>
        <dbReference type="EnsemblProtists" id="EOD08887"/>
    </source>
</evidence>
<dbReference type="GeneID" id="17255042"/>
<dbReference type="RefSeq" id="XP_005761316.1">
    <property type="nucleotide sequence ID" value="XM_005761259.1"/>
</dbReference>
<dbReference type="AlphaFoldDB" id="A0A0D3ICA2"/>
<keyword evidence="3" id="KW-1185">Reference proteome</keyword>
<dbReference type="EnsemblProtists" id="EOD08887">
    <property type="protein sequence ID" value="EOD08887"/>
    <property type="gene ID" value="EMIHUDRAFT_120828"/>
</dbReference>
<evidence type="ECO:0000313" key="3">
    <source>
        <dbReference type="Proteomes" id="UP000013827"/>
    </source>
</evidence>
<dbReference type="Proteomes" id="UP000013827">
    <property type="component" value="Unassembled WGS sequence"/>
</dbReference>
<sequence length="460" mass="49629">MRPLLLLASIAAASALVVAPSSRWSANPPLRTALQPPLRTAPVRSRRCCSAVSMQYDDGTTPRQGGQYDVSAPQFDVLSLRSFRRDTILQYDATNQSEPLRIALCLLGILFSLCVPTLFEGTDAATVNVAAVAGTAISGTLFVRNRSARSARMAKIDNEYAMGDLRATYRGVRSSRLSELRNKRRVVVSPLSHIAMPGSGFPKAHLNGGRNGKLVRSSASVRASTYVQHRSHVVQKTIKKRGPFRLLNPSGRLAPESAVHTSGRVMMPMARSDHSFPAIFKHEHVSVCVMERVMRGAAADLSAAFLPALPGVSAALACQEGLKHAEKMLEGDCPFVGASSHLYSKGSLGLMPTKPGHDDKNGPATSTCWQNLGEAASGAQLELVAVVHGHEVIVEAPMGTAVLFKAWLPHLTRASAEGPSPAPQDWRLHHTAYWRFGTEYFAWVARDFHAAGQALSCKDI</sequence>
<reference evidence="3" key="1">
    <citation type="journal article" date="2013" name="Nature">
        <title>Pan genome of the phytoplankton Emiliania underpins its global distribution.</title>
        <authorList>
            <person name="Read B.A."/>
            <person name="Kegel J."/>
            <person name="Klute M.J."/>
            <person name="Kuo A."/>
            <person name="Lefebvre S.C."/>
            <person name="Maumus F."/>
            <person name="Mayer C."/>
            <person name="Miller J."/>
            <person name="Monier A."/>
            <person name="Salamov A."/>
            <person name="Young J."/>
            <person name="Aguilar M."/>
            <person name="Claverie J.M."/>
            <person name="Frickenhaus S."/>
            <person name="Gonzalez K."/>
            <person name="Herman E.K."/>
            <person name="Lin Y.C."/>
            <person name="Napier J."/>
            <person name="Ogata H."/>
            <person name="Sarno A.F."/>
            <person name="Shmutz J."/>
            <person name="Schroeder D."/>
            <person name="de Vargas C."/>
            <person name="Verret F."/>
            <person name="von Dassow P."/>
            <person name="Valentin K."/>
            <person name="Van de Peer Y."/>
            <person name="Wheeler G."/>
            <person name="Dacks J.B."/>
            <person name="Delwiche C.F."/>
            <person name="Dyhrman S.T."/>
            <person name="Glockner G."/>
            <person name="John U."/>
            <person name="Richards T."/>
            <person name="Worden A.Z."/>
            <person name="Zhang X."/>
            <person name="Grigoriev I.V."/>
            <person name="Allen A.E."/>
            <person name="Bidle K."/>
            <person name="Borodovsky M."/>
            <person name="Bowler C."/>
            <person name="Brownlee C."/>
            <person name="Cock J.M."/>
            <person name="Elias M."/>
            <person name="Gladyshev V.N."/>
            <person name="Groth M."/>
            <person name="Guda C."/>
            <person name="Hadaegh A."/>
            <person name="Iglesias-Rodriguez M.D."/>
            <person name="Jenkins J."/>
            <person name="Jones B.M."/>
            <person name="Lawson T."/>
            <person name="Leese F."/>
            <person name="Lindquist E."/>
            <person name="Lobanov A."/>
            <person name="Lomsadze A."/>
            <person name="Malik S.B."/>
            <person name="Marsh M.E."/>
            <person name="Mackinder L."/>
            <person name="Mock T."/>
            <person name="Mueller-Roeber B."/>
            <person name="Pagarete A."/>
            <person name="Parker M."/>
            <person name="Probert I."/>
            <person name="Quesneville H."/>
            <person name="Raines C."/>
            <person name="Rensing S.A."/>
            <person name="Riano-Pachon D.M."/>
            <person name="Richier S."/>
            <person name="Rokitta S."/>
            <person name="Shiraiwa Y."/>
            <person name="Soanes D.M."/>
            <person name="van der Giezen M."/>
            <person name="Wahlund T.M."/>
            <person name="Williams B."/>
            <person name="Wilson W."/>
            <person name="Wolfe G."/>
            <person name="Wurch L.L."/>
        </authorList>
    </citation>
    <scope>NUCLEOTIDE SEQUENCE</scope>
</reference>
<dbReference type="PaxDb" id="2903-EOD08887"/>
<proteinExistence type="predicted"/>
<evidence type="ECO:0000256" key="1">
    <source>
        <dbReference type="SAM" id="SignalP"/>
    </source>
</evidence>
<dbReference type="KEGG" id="ehx:EMIHUDRAFT_120828"/>
<keyword evidence="1" id="KW-0732">Signal</keyword>
<feature type="signal peptide" evidence="1">
    <location>
        <begin position="1"/>
        <end position="15"/>
    </location>
</feature>
<reference evidence="2" key="2">
    <citation type="submission" date="2024-10" db="UniProtKB">
        <authorList>
            <consortium name="EnsemblProtists"/>
        </authorList>
    </citation>
    <scope>IDENTIFICATION</scope>
</reference>
<feature type="chain" id="PRO_5044280438" evidence="1">
    <location>
        <begin position="16"/>
        <end position="460"/>
    </location>
</feature>
<name>A0A0D3ICA2_EMIH1</name>
<dbReference type="HOGENOM" id="CLU_595081_0_0_1"/>
<protein>
    <submittedName>
        <fullName evidence="2">Uncharacterized protein</fullName>
    </submittedName>
</protein>